<dbReference type="Proteomes" id="UP000028135">
    <property type="component" value="Unassembled WGS sequence"/>
</dbReference>
<proteinExistence type="predicted"/>
<dbReference type="AlphaFoldDB" id="A0A8E1C2M6"/>
<comment type="caution">
    <text evidence="1">The sequence shown here is derived from an EMBL/GenBank/DDBJ whole genome shotgun (WGS) entry which is preliminary data.</text>
</comment>
<evidence type="ECO:0008006" key="3">
    <source>
        <dbReference type="Google" id="ProtNLM"/>
    </source>
</evidence>
<dbReference type="EMBL" id="JANF02000059">
    <property type="protein sequence ID" value="KER36083.1"/>
    <property type="molecule type" value="Genomic_DNA"/>
</dbReference>
<reference evidence="1 2" key="1">
    <citation type="submission" date="2014-05" db="EMBL/GenBank/DDBJ databases">
        <title>Genome Announcement of Sphingobium lucknowense F2.</title>
        <authorList>
            <person name="Lal R."/>
            <person name="Negi V."/>
            <person name="Lata P."/>
            <person name="Sangwan N."/>
            <person name="Gupta S.K."/>
            <person name="Rao D.L.N."/>
            <person name="Das S."/>
        </authorList>
    </citation>
    <scope>NUCLEOTIDE SEQUENCE [LARGE SCALE GENOMIC DNA]</scope>
    <source>
        <strain evidence="1 2">F2</strain>
    </source>
</reference>
<dbReference type="Gene3D" id="1.25.40.10">
    <property type="entry name" value="Tetratricopeptide repeat domain"/>
    <property type="match status" value="1"/>
</dbReference>
<evidence type="ECO:0000313" key="1">
    <source>
        <dbReference type="EMBL" id="KER36083.1"/>
    </source>
</evidence>
<dbReference type="InterPro" id="IPR011990">
    <property type="entry name" value="TPR-like_helical_dom_sf"/>
</dbReference>
<accession>A0A8E1C2M6</accession>
<dbReference type="SUPFAM" id="SSF48452">
    <property type="entry name" value="TPR-like"/>
    <property type="match status" value="1"/>
</dbReference>
<name>A0A8E1C2M6_9SPHN</name>
<sequence length="506" mass="54958">MLDGEGAFGMSAVIKAMIRRFGLFCLALGAMTPSVAHARWMEARSDNFIVTSDGNEADLRESATLLENYDQLLRSLTGTSAPPSPARLKVYMVSSAGKLRQVARLPDGARGVYMARVGGTAALAVRGDRPGLGGEEVLLHEYTHHFMTRYYPAAYPAWYSEGFAEYVMTARFLADRIEIGRPNPGRAASLLNGTWLPVERIFASGRRGLSAAQLPQFYAESWLIVHYLFAALERREALIRYLADLHRGIAEPAAFRSAFGKDHAAFEIDLKRYRDGGLGFGSMGRHQGPSPAITVSALPASADDLLLHQLALNLGMADPALEAETLAAIRTVAARYPDDPYAQRVRARVEIGSGDRAAGVAMIDKLIAQMPSDAELLYYRGIADFFTGRRDEARRPELYAAAHGWFAKAVEADPGYYTALYRLALTAPDTSAGRTDKVVGQLLVAHRLAPLVGDIAIGAATALVARRRYAEATAAIMPIAANPHGANVQRAQALLDRIQVEATDRQ</sequence>
<evidence type="ECO:0000313" key="2">
    <source>
        <dbReference type="Proteomes" id="UP000028135"/>
    </source>
</evidence>
<gene>
    <name evidence="1" type="ORF">AL00_12570</name>
</gene>
<protein>
    <recommendedName>
        <fullName evidence="3">DUF1570 domain-containing protein</fullName>
    </recommendedName>
</protein>
<organism evidence="1 2">
    <name type="scientific">Sphingobium indicum F2</name>
    <dbReference type="NCBI Taxonomy" id="1450518"/>
    <lineage>
        <taxon>Bacteria</taxon>
        <taxon>Pseudomonadati</taxon>
        <taxon>Pseudomonadota</taxon>
        <taxon>Alphaproteobacteria</taxon>
        <taxon>Sphingomonadales</taxon>
        <taxon>Sphingomonadaceae</taxon>
        <taxon>Sphingobium</taxon>
    </lineage>
</organism>